<dbReference type="InterPro" id="IPR011488">
    <property type="entry name" value="TIF_2_asu"/>
</dbReference>
<protein>
    <submittedName>
        <fullName evidence="5">S1 RNA-binding domain-containing protein</fullName>
    </submittedName>
</protein>
<dbReference type="GO" id="GO:0003743">
    <property type="term" value="F:translation initiation factor activity"/>
    <property type="evidence" value="ECO:0007669"/>
    <property type="project" value="UniProtKB-KW"/>
</dbReference>
<gene>
    <name evidence="5" type="ORF">ENT82_07970</name>
</gene>
<evidence type="ECO:0000313" key="5">
    <source>
        <dbReference type="EMBL" id="HGN91038.1"/>
    </source>
</evidence>
<accession>A0A7C4E2F4</accession>
<dbReference type="SMART" id="SM00316">
    <property type="entry name" value="S1"/>
    <property type="match status" value="1"/>
</dbReference>
<keyword evidence="3" id="KW-0648">Protein biosynthesis</keyword>
<dbReference type="GO" id="GO:0043022">
    <property type="term" value="F:ribosome binding"/>
    <property type="evidence" value="ECO:0007669"/>
    <property type="project" value="TreeGrafter"/>
</dbReference>
<dbReference type="InterPro" id="IPR012340">
    <property type="entry name" value="NA-bd_OB-fold"/>
</dbReference>
<dbReference type="EMBL" id="DTAD01000085">
    <property type="protein sequence ID" value="HGN91038.1"/>
    <property type="molecule type" value="Genomic_DNA"/>
</dbReference>
<dbReference type="InterPro" id="IPR003029">
    <property type="entry name" value="S1_domain"/>
</dbReference>
<reference evidence="5" key="1">
    <citation type="journal article" date="2020" name="mSystems">
        <title>Genome- and Community-Level Interaction Insights into Carbon Utilization and Element Cycling Functions of Hydrothermarchaeota in Hydrothermal Sediment.</title>
        <authorList>
            <person name="Zhou Z."/>
            <person name="Liu Y."/>
            <person name="Xu W."/>
            <person name="Pan J."/>
            <person name="Luo Z.H."/>
            <person name="Li M."/>
        </authorList>
    </citation>
    <scope>NUCLEOTIDE SEQUENCE [LARGE SCALE GENOMIC DNA]</scope>
    <source>
        <strain evidence="5">SpSt-613</strain>
    </source>
</reference>
<keyword evidence="2" id="KW-0396">Initiation factor</keyword>
<dbReference type="Gene3D" id="2.40.50.140">
    <property type="entry name" value="Nucleic acid-binding proteins"/>
    <property type="match status" value="1"/>
</dbReference>
<dbReference type="InterPro" id="IPR024055">
    <property type="entry name" value="TIF2_asu_C"/>
</dbReference>
<evidence type="ECO:0000256" key="2">
    <source>
        <dbReference type="ARBA" id="ARBA00022540"/>
    </source>
</evidence>
<evidence type="ECO:0000256" key="1">
    <source>
        <dbReference type="ARBA" id="ARBA00007223"/>
    </source>
</evidence>
<dbReference type="InterPro" id="IPR044126">
    <property type="entry name" value="S1_IF2_alpha"/>
</dbReference>
<comment type="similarity">
    <text evidence="1">Belongs to the eIF-2-alpha family.</text>
</comment>
<feature type="domain" description="S1 motif" evidence="4">
    <location>
        <begin position="30"/>
        <end position="101"/>
    </location>
</feature>
<dbReference type="PROSITE" id="PS50126">
    <property type="entry name" value="S1"/>
    <property type="match status" value="1"/>
</dbReference>
<organism evidence="5">
    <name type="scientific">Caldiarchaeum subterraneum</name>
    <dbReference type="NCBI Taxonomy" id="311458"/>
    <lineage>
        <taxon>Archaea</taxon>
        <taxon>Nitrososphaerota</taxon>
        <taxon>Candidatus Caldarchaeales</taxon>
        <taxon>Candidatus Caldarchaeaceae</taxon>
        <taxon>Candidatus Caldarchaeum</taxon>
    </lineage>
</organism>
<comment type="caution">
    <text evidence="5">The sequence shown here is derived from an EMBL/GenBank/DDBJ whole genome shotgun (WGS) entry which is preliminary data.</text>
</comment>
<dbReference type="GO" id="GO:0003723">
    <property type="term" value="F:RNA binding"/>
    <property type="evidence" value="ECO:0007669"/>
    <property type="project" value="InterPro"/>
</dbReference>
<proteinExistence type="inferred from homology"/>
<dbReference type="PANTHER" id="PTHR10602:SF0">
    <property type="entry name" value="EUKARYOTIC TRANSLATION INITIATION FACTOR 2 SUBUNIT 1"/>
    <property type="match status" value="1"/>
</dbReference>
<dbReference type="CDD" id="cd04452">
    <property type="entry name" value="S1_IF2_alpha"/>
    <property type="match status" value="1"/>
</dbReference>
<dbReference type="Gene3D" id="3.30.70.1130">
    <property type="entry name" value="EIF_2_alpha"/>
    <property type="match status" value="1"/>
</dbReference>
<dbReference type="SUPFAM" id="SSF50249">
    <property type="entry name" value="Nucleic acid-binding proteins"/>
    <property type="match status" value="1"/>
</dbReference>
<name>A0A7C4E2F4_CALS0</name>
<evidence type="ECO:0000259" key="4">
    <source>
        <dbReference type="PROSITE" id="PS50126"/>
    </source>
</evidence>
<dbReference type="Pfam" id="PF00575">
    <property type="entry name" value="S1"/>
    <property type="match status" value="1"/>
</dbReference>
<dbReference type="SUPFAM" id="SSF110993">
    <property type="entry name" value="eIF-2-alpha, C-terminal domain"/>
    <property type="match status" value="1"/>
</dbReference>
<dbReference type="FunFam" id="2.40.50.140:FF:000015">
    <property type="entry name" value="Eukaryotic translation initiation factor 2 subunit alpha"/>
    <property type="match status" value="1"/>
</dbReference>
<dbReference type="PANTHER" id="PTHR10602">
    <property type="entry name" value="EUKARYOTIC TRANSLATION INITIATION FACTOR 2 SUBUNIT 1"/>
    <property type="match status" value="1"/>
</dbReference>
<dbReference type="AlphaFoldDB" id="A0A7C4E2F4"/>
<dbReference type="Pfam" id="PF07541">
    <property type="entry name" value="EIF_2_alpha"/>
    <property type="match status" value="1"/>
</dbReference>
<evidence type="ECO:0000256" key="3">
    <source>
        <dbReference type="ARBA" id="ARBA00022917"/>
    </source>
</evidence>
<sequence length="276" mass="31541">MELSWLSQAEEKQSYWGRRRGRLSNVPEVGELVIGRVKEVKDYGAYVEINEYPGYEGFVHVSEVSLKWVRNIREHLKEGQRTVFKIIRVNPAAMQADLSIRRVSQRERMEKLLEVKKAAKVRRVLKVLEEASGPQAVEKIYAKTRDIDVLYDIFEQISADQPVKQFFPQLDDKESETLRRAIENEIRVREHEIKRDIIMRCEARRGVMAIREAAAAAEELAGPGESVEIRSKGAPIYGVLVKSSTREKSEELLSKVLEKCAEVLKKHGGVVEVKAA</sequence>